<dbReference type="PIRSF" id="PIRSF004681">
    <property type="entry name" value="UCP004681"/>
    <property type="match status" value="1"/>
</dbReference>
<protein>
    <submittedName>
        <fullName evidence="2">Secondary thiamine-phosphate synthase enzyme</fullName>
    </submittedName>
</protein>
<reference evidence="2 3" key="1">
    <citation type="submission" date="2016-10" db="EMBL/GenBank/DDBJ databases">
        <authorList>
            <person name="de Groot N.N."/>
        </authorList>
    </citation>
    <scope>NUCLEOTIDE SEQUENCE [LARGE SCALE GENOMIC DNA]</scope>
    <source>
        <strain evidence="2 3">DSM 4180</strain>
    </source>
</reference>
<dbReference type="STRING" id="195064.SAMN05421721_11533"/>
<dbReference type="OrthoDB" id="9801725at2"/>
<evidence type="ECO:0000256" key="1">
    <source>
        <dbReference type="ARBA" id="ARBA00005534"/>
    </source>
</evidence>
<dbReference type="PANTHER" id="PTHR30615:SF8">
    <property type="entry name" value="UPF0047 PROTEIN C4A8.02C"/>
    <property type="match status" value="1"/>
</dbReference>
<keyword evidence="3" id="KW-1185">Reference proteome</keyword>
<dbReference type="AlphaFoldDB" id="A0A1I4SCJ9"/>
<dbReference type="Pfam" id="PF01894">
    <property type="entry name" value="YjbQ"/>
    <property type="match status" value="1"/>
</dbReference>
<accession>A0A1I4SCJ9</accession>
<dbReference type="Proteomes" id="UP000199556">
    <property type="component" value="Unassembled WGS sequence"/>
</dbReference>
<dbReference type="SUPFAM" id="SSF111038">
    <property type="entry name" value="YjbQ-like"/>
    <property type="match status" value="1"/>
</dbReference>
<evidence type="ECO:0000313" key="2">
    <source>
        <dbReference type="EMBL" id="SFM62236.1"/>
    </source>
</evidence>
<dbReference type="PANTHER" id="PTHR30615">
    <property type="entry name" value="UNCHARACTERIZED PROTEIN YJBQ-RELATED"/>
    <property type="match status" value="1"/>
</dbReference>
<comment type="similarity">
    <text evidence="1">Belongs to the UPF0047 family.</text>
</comment>
<dbReference type="RefSeq" id="WP_090486689.1">
    <property type="nucleotide sequence ID" value="NZ_FOUO01000015.1"/>
</dbReference>
<sequence>MHTVQYTIPLATEAPIQILDVTETVREHHRQSGIRNGSLTLLSRHTTAFVNLNEREPRLQEDMLTHLKRLVPRDGDYRHNEAPVDGRDNAHAHLMGLFMNASETLPILDGELCLGQWQSIFFIELDGPRPERRLIAHFTGSRE</sequence>
<dbReference type="NCBIfam" id="TIGR00149">
    <property type="entry name" value="TIGR00149_YjbQ"/>
    <property type="match status" value="1"/>
</dbReference>
<dbReference type="InterPro" id="IPR001602">
    <property type="entry name" value="UPF0047_YjbQ-like"/>
</dbReference>
<proteinExistence type="inferred from homology"/>
<name>A0A1I4SCJ9_ECTMO</name>
<dbReference type="EMBL" id="FOUO01000015">
    <property type="protein sequence ID" value="SFM62236.1"/>
    <property type="molecule type" value="Genomic_DNA"/>
</dbReference>
<dbReference type="InterPro" id="IPR035917">
    <property type="entry name" value="YjbQ-like_sf"/>
</dbReference>
<gene>
    <name evidence="2" type="ORF">SAMN05421721_11533</name>
</gene>
<evidence type="ECO:0000313" key="3">
    <source>
        <dbReference type="Proteomes" id="UP000199556"/>
    </source>
</evidence>
<dbReference type="Gene3D" id="2.60.120.460">
    <property type="entry name" value="YjbQ-like"/>
    <property type="match status" value="1"/>
</dbReference>
<organism evidence="2 3">
    <name type="scientific">Ectothiorhodospira mobilis</name>
    <dbReference type="NCBI Taxonomy" id="195064"/>
    <lineage>
        <taxon>Bacteria</taxon>
        <taxon>Pseudomonadati</taxon>
        <taxon>Pseudomonadota</taxon>
        <taxon>Gammaproteobacteria</taxon>
        <taxon>Chromatiales</taxon>
        <taxon>Ectothiorhodospiraceae</taxon>
        <taxon>Ectothiorhodospira</taxon>
    </lineage>
</organism>